<protein>
    <submittedName>
        <fullName evidence="2">Uncharacterized protein</fullName>
    </submittedName>
</protein>
<gene>
    <name evidence="2" type="ORF">CROQUDRAFT_88979</name>
</gene>
<accession>A0A9P6NM45</accession>
<sequence length="95" mass="10297">MVCPEIITPTPDSANSSGELRELEEQTRPNPPNGTQRRVHRIASNAPSTHTTSQTQHRPGTPALAILERRAAASRALPNPTPPHLQVTSLTKTHP</sequence>
<reference evidence="2" key="1">
    <citation type="submission" date="2013-11" db="EMBL/GenBank/DDBJ databases">
        <title>Genome sequence of the fusiform rust pathogen reveals effectors for host alternation and coevolution with pine.</title>
        <authorList>
            <consortium name="DOE Joint Genome Institute"/>
            <person name="Smith K."/>
            <person name="Pendleton A."/>
            <person name="Kubisiak T."/>
            <person name="Anderson C."/>
            <person name="Salamov A."/>
            <person name="Aerts A."/>
            <person name="Riley R."/>
            <person name="Clum A."/>
            <person name="Lindquist E."/>
            <person name="Ence D."/>
            <person name="Campbell M."/>
            <person name="Kronenberg Z."/>
            <person name="Feau N."/>
            <person name="Dhillon B."/>
            <person name="Hamelin R."/>
            <person name="Burleigh J."/>
            <person name="Smith J."/>
            <person name="Yandell M."/>
            <person name="Nelson C."/>
            <person name="Grigoriev I."/>
            <person name="Davis J."/>
        </authorList>
    </citation>
    <scope>NUCLEOTIDE SEQUENCE</scope>
    <source>
        <strain evidence="2">G11</strain>
    </source>
</reference>
<evidence type="ECO:0000256" key="1">
    <source>
        <dbReference type="SAM" id="MobiDB-lite"/>
    </source>
</evidence>
<feature type="region of interest" description="Disordered" evidence="1">
    <location>
        <begin position="1"/>
        <end position="95"/>
    </location>
</feature>
<dbReference type="AlphaFoldDB" id="A0A9P6NM45"/>
<proteinExistence type="predicted"/>
<evidence type="ECO:0000313" key="3">
    <source>
        <dbReference type="Proteomes" id="UP000886653"/>
    </source>
</evidence>
<dbReference type="Proteomes" id="UP000886653">
    <property type="component" value="Unassembled WGS sequence"/>
</dbReference>
<feature type="compositionally biased region" description="Polar residues" evidence="1">
    <location>
        <begin position="45"/>
        <end position="58"/>
    </location>
</feature>
<organism evidence="2 3">
    <name type="scientific">Cronartium quercuum f. sp. fusiforme G11</name>
    <dbReference type="NCBI Taxonomy" id="708437"/>
    <lineage>
        <taxon>Eukaryota</taxon>
        <taxon>Fungi</taxon>
        <taxon>Dikarya</taxon>
        <taxon>Basidiomycota</taxon>
        <taxon>Pucciniomycotina</taxon>
        <taxon>Pucciniomycetes</taxon>
        <taxon>Pucciniales</taxon>
        <taxon>Coleosporiaceae</taxon>
        <taxon>Cronartium</taxon>
    </lineage>
</organism>
<keyword evidence="3" id="KW-1185">Reference proteome</keyword>
<feature type="compositionally biased region" description="Polar residues" evidence="1">
    <location>
        <begin position="86"/>
        <end position="95"/>
    </location>
</feature>
<comment type="caution">
    <text evidence="2">The sequence shown here is derived from an EMBL/GenBank/DDBJ whole genome shotgun (WGS) entry which is preliminary data.</text>
</comment>
<evidence type="ECO:0000313" key="2">
    <source>
        <dbReference type="EMBL" id="KAG0149636.1"/>
    </source>
</evidence>
<dbReference type="EMBL" id="MU167226">
    <property type="protein sequence ID" value="KAG0149636.1"/>
    <property type="molecule type" value="Genomic_DNA"/>
</dbReference>
<name>A0A9P6NM45_9BASI</name>